<dbReference type="Pfam" id="PF03009">
    <property type="entry name" value="GDPD"/>
    <property type="match status" value="1"/>
</dbReference>
<organism evidence="2 3">
    <name type="scientific">Moraxella caviae</name>
    <dbReference type="NCBI Taxonomy" id="34060"/>
    <lineage>
        <taxon>Bacteria</taxon>
        <taxon>Pseudomonadati</taxon>
        <taxon>Pseudomonadota</taxon>
        <taxon>Gammaproteobacteria</taxon>
        <taxon>Moraxellales</taxon>
        <taxon>Moraxellaceae</taxon>
        <taxon>Moraxella</taxon>
    </lineage>
</organism>
<dbReference type="InterPro" id="IPR030395">
    <property type="entry name" value="GP_PDE_dom"/>
</dbReference>
<keyword evidence="2" id="KW-0378">Hydrolase</keyword>
<dbReference type="SUPFAM" id="SSF51126">
    <property type="entry name" value="Pectin lyase-like"/>
    <property type="match status" value="1"/>
</dbReference>
<dbReference type="InterPro" id="IPR011050">
    <property type="entry name" value="Pectin_lyase_fold/virulence"/>
</dbReference>
<accession>A0A378R9L0</accession>
<dbReference type="Gene3D" id="2.160.20.10">
    <property type="entry name" value="Single-stranded right-handed beta-helix, Pectin lyase-like"/>
    <property type="match status" value="1"/>
</dbReference>
<evidence type="ECO:0000313" key="2">
    <source>
        <dbReference type="EMBL" id="STZ14062.1"/>
    </source>
</evidence>
<dbReference type="EC" id="3.1.4.46" evidence="2"/>
<sequence length="350" mass="38719">MTEPITIQQLKNASLDAESLARAVNGDEHTDVHTRLGQHYPSLKKLLKLSNDYILGTGATSNTIVGLTTASGNARTQTAKNSDIISVKDFGAVGDGSADDTAAFNAAKNSGRLVYIPDGTYKLNHNILYNNFFGSQNVQFNQSVATMHNITATKNETTGMELIAHRGFVRQVPQNTILAMSSALRSGADSLECDVQVTADGVCVLYHDTEVDRLTSGTGQIKHKSHIEVRTLRFTGLQNTMYATEYIPTFDDFVNFAKKKNVKIYPEIKEYRSINDISLMLNIVKKYNMQEQCVFQSFRMSDLEHLRSLDVDVGIGLLGGGVPNHDTLQKLSHMGNAFLLWNYWLFSKPG</sequence>
<dbReference type="PROSITE" id="PS51704">
    <property type="entry name" value="GP_PDE"/>
    <property type="match status" value="1"/>
</dbReference>
<proteinExistence type="predicted"/>
<dbReference type="AlphaFoldDB" id="A0A378R9L0"/>
<dbReference type="SUPFAM" id="SSF51695">
    <property type="entry name" value="PLC-like phosphodiesterases"/>
    <property type="match status" value="1"/>
</dbReference>
<protein>
    <submittedName>
        <fullName evidence="2">Glycerophosphoryl diester phosphodiesterase</fullName>
        <ecNumber evidence="2">3.1.4.46</ecNumber>
    </submittedName>
</protein>
<dbReference type="OrthoDB" id="9795622at2"/>
<dbReference type="GO" id="GO:0006629">
    <property type="term" value="P:lipid metabolic process"/>
    <property type="evidence" value="ECO:0007669"/>
    <property type="project" value="InterPro"/>
</dbReference>
<dbReference type="InterPro" id="IPR017946">
    <property type="entry name" value="PLC-like_Pdiesterase_TIM-brl"/>
</dbReference>
<gene>
    <name evidence="2" type="primary">glpQ</name>
    <name evidence="2" type="ORF">NCTC10293_01651</name>
</gene>
<name>A0A378R9L0_9GAMM</name>
<feature type="domain" description="GP-PDE" evidence="1">
    <location>
        <begin position="160"/>
        <end position="350"/>
    </location>
</feature>
<dbReference type="InterPro" id="IPR012334">
    <property type="entry name" value="Pectin_lyas_fold"/>
</dbReference>
<dbReference type="EMBL" id="UGQE01000004">
    <property type="protein sequence ID" value="STZ14062.1"/>
    <property type="molecule type" value="Genomic_DNA"/>
</dbReference>
<evidence type="ECO:0000259" key="1">
    <source>
        <dbReference type="PROSITE" id="PS51704"/>
    </source>
</evidence>
<dbReference type="Gene3D" id="3.20.20.190">
    <property type="entry name" value="Phosphatidylinositol (PI) phosphodiesterase"/>
    <property type="match status" value="1"/>
</dbReference>
<dbReference type="PANTHER" id="PTHR46211">
    <property type="entry name" value="GLYCEROPHOSPHORYL DIESTER PHOSPHODIESTERASE"/>
    <property type="match status" value="1"/>
</dbReference>
<reference evidence="2 3" key="1">
    <citation type="submission" date="2018-06" db="EMBL/GenBank/DDBJ databases">
        <authorList>
            <consortium name="Pathogen Informatics"/>
            <person name="Doyle S."/>
        </authorList>
    </citation>
    <scope>NUCLEOTIDE SEQUENCE [LARGE SCALE GENOMIC DNA]</scope>
    <source>
        <strain evidence="2 3">NCTC10293</strain>
    </source>
</reference>
<dbReference type="Proteomes" id="UP000255279">
    <property type="component" value="Unassembled WGS sequence"/>
</dbReference>
<dbReference type="PANTHER" id="PTHR46211:SF1">
    <property type="entry name" value="GLYCEROPHOSPHODIESTER PHOSPHODIESTERASE, CYTOPLASMIC"/>
    <property type="match status" value="1"/>
</dbReference>
<evidence type="ECO:0000313" key="3">
    <source>
        <dbReference type="Proteomes" id="UP000255279"/>
    </source>
</evidence>
<dbReference type="GO" id="GO:0008889">
    <property type="term" value="F:glycerophosphodiester phosphodiesterase activity"/>
    <property type="evidence" value="ECO:0007669"/>
    <property type="project" value="UniProtKB-EC"/>
</dbReference>
<dbReference type="RefSeq" id="WP_115338165.1">
    <property type="nucleotide sequence ID" value="NZ_UGQE01000004.1"/>
</dbReference>